<dbReference type="AlphaFoldDB" id="A0AAJ0LIN6"/>
<comment type="caution">
    <text evidence="1">The sequence shown here is derived from an EMBL/GenBank/DDBJ whole genome shotgun (WGS) entry which is preliminary data.</text>
</comment>
<dbReference type="RefSeq" id="WP_058639014.1">
    <property type="nucleotide sequence ID" value="NZ_LDSN01000036.1"/>
</dbReference>
<organism evidence="1 2">
    <name type="scientific">Pseudomonas parafulva</name>
    <dbReference type="NCBI Taxonomy" id="157782"/>
    <lineage>
        <taxon>Bacteria</taxon>
        <taxon>Pseudomonadati</taxon>
        <taxon>Pseudomonadota</taxon>
        <taxon>Gammaproteobacteria</taxon>
        <taxon>Pseudomonadales</taxon>
        <taxon>Pseudomonadaceae</taxon>
        <taxon>Pseudomonas</taxon>
    </lineage>
</organism>
<evidence type="ECO:0000313" key="2">
    <source>
        <dbReference type="Proteomes" id="UP000071644"/>
    </source>
</evidence>
<dbReference type="EMBL" id="LDSN01000036">
    <property type="protein sequence ID" value="KTT16895.1"/>
    <property type="molecule type" value="Genomic_DNA"/>
</dbReference>
<name>A0AAJ0LIN6_9PSED</name>
<dbReference type="Proteomes" id="UP000071644">
    <property type="component" value="Unassembled WGS sequence"/>
</dbReference>
<gene>
    <name evidence="1" type="ORF">NS96R_14185</name>
</gene>
<evidence type="ECO:0000313" key="1">
    <source>
        <dbReference type="EMBL" id="KTT16895.1"/>
    </source>
</evidence>
<protein>
    <submittedName>
        <fullName evidence="1">Uncharacterized protein</fullName>
    </submittedName>
</protein>
<sequence>MTVSKHAVLSRTFQNTNDMGAKAVQSDATLVIDGFEHMVLQFKQFPWPVATTGDVIEYYGPVGQKMVQPQQSKTKQEGPFTIYETVANHCGEFLAQLIEQGGEFNATVYAGRPDDYKKKHTLHKCILVADTPDRDWENDTSPLMVSGTMHYHWFNNQ</sequence>
<accession>A0AAJ0LIN6</accession>
<reference evidence="1 2" key="1">
    <citation type="journal article" date="2016" name="Front. Microbiol.">
        <title>Genomic Resource of Rice Seed Associated Bacteria.</title>
        <authorList>
            <person name="Midha S."/>
            <person name="Bansal K."/>
            <person name="Sharma S."/>
            <person name="Kumar N."/>
            <person name="Patil P.P."/>
            <person name="Chaudhry V."/>
            <person name="Patil P.B."/>
        </authorList>
    </citation>
    <scope>NUCLEOTIDE SEQUENCE [LARGE SCALE GENOMIC DNA]</scope>
    <source>
        <strain evidence="1 2">NS96</strain>
    </source>
</reference>
<proteinExistence type="predicted"/>